<gene>
    <name evidence="6" type="ORF">EXZ61_19545</name>
</gene>
<dbReference type="InterPro" id="IPR018769">
    <property type="entry name" value="VgrG2_DUF2345"/>
</dbReference>
<dbReference type="RefSeq" id="WP_142813564.1">
    <property type="nucleotide sequence ID" value="NZ_CP036282.1"/>
</dbReference>
<reference evidence="7" key="1">
    <citation type="submission" date="2019-02" db="EMBL/GenBank/DDBJ databases">
        <title>Complete genome sequence of Rhodoferax sp. Gr-4.</title>
        <authorList>
            <person name="Jin L."/>
        </authorList>
    </citation>
    <scope>NUCLEOTIDE SEQUENCE [LARGE SCALE GENOMIC DNA]</scope>
    <source>
        <strain evidence="7">Gr-4</strain>
    </source>
</reference>
<proteinExistence type="inferred from homology"/>
<dbReference type="Pfam" id="PF04717">
    <property type="entry name" value="Phage_base_V"/>
    <property type="match status" value="1"/>
</dbReference>
<evidence type="ECO:0000259" key="3">
    <source>
        <dbReference type="Pfam" id="PF04717"/>
    </source>
</evidence>
<dbReference type="InterPro" id="IPR017847">
    <property type="entry name" value="T6SS_RhsGE_Vgr_subset"/>
</dbReference>
<keyword evidence="7" id="KW-1185">Reference proteome</keyword>
<evidence type="ECO:0000256" key="2">
    <source>
        <dbReference type="SAM" id="MobiDB-lite"/>
    </source>
</evidence>
<dbReference type="NCBIfam" id="TIGR03361">
    <property type="entry name" value="VI_Rhs_Vgr"/>
    <property type="match status" value="1"/>
</dbReference>
<dbReference type="Gene3D" id="2.30.110.50">
    <property type="match status" value="1"/>
</dbReference>
<evidence type="ECO:0000313" key="7">
    <source>
        <dbReference type="Proteomes" id="UP000317365"/>
    </source>
</evidence>
<feature type="domain" description="Putative type VI secretion system Rhs element associated Vgr" evidence="5">
    <location>
        <begin position="574"/>
        <end position="678"/>
    </location>
</feature>
<comment type="similarity">
    <text evidence="1">Belongs to the VgrG protein family.</text>
</comment>
<evidence type="ECO:0000313" key="6">
    <source>
        <dbReference type="EMBL" id="QDL56176.1"/>
    </source>
</evidence>
<accession>A0A515EU31</accession>
<dbReference type="AlphaFoldDB" id="A0A515EU31"/>
<feature type="region of interest" description="Disordered" evidence="2">
    <location>
        <begin position="730"/>
        <end position="752"/>
    </location>
</feature>
<dbReference type="Gene3D" id="4.10.220.110">
    <property type="match status" value="1"/>
</dbReference>
<dbReference type="NCBIfam" id="TIGR01646">
    <property type="entry name" value="vgr_GE"/>
    <property type="match status" value="1"/>
</dbReference>
<dbReference type="SUPFAM" id="SSF69255">
    <property type="entry name" value="gp5 N-terminal domain-like"/>
    <property type="match status" value="1"/>
</dbReference>
<dbReference type="Gene3D" id="3.55.50.10">
    <property type="entry name" value="Baseplate protein-like domains"/>
    <property type="match status" value="1"/>
</dbReference>
<dbReference type="Pfam" id="PF13296">
    <property type="entry name" value="T6SS_Vgr"/>
    <property type="match status" value="1"/>
</dbReference>
<dbReference type="Proteomes" id="UP000317365">
    <property type="component" value="Chromosome"/>
</dbReference>
<feature type="domain" description="Gp5/Type VI secretion system Vgr protein OB-fold" evidence="3">
    <location>
        <begin position="469"/>
        <end position="541"/>
    </location>
</feature>
<name>A0A515EU31_9BURK</name>
<dbReference type="InterPro" id="IPR006531">
    <property type="entry name" value="Gp5/Vgr_OB"/>
</dbReference>
<feature type="region of interest" description="Disordered" evidence="2">
    <location>
        <begin position="321"/>
        <end position="353"/>
    </location>
</feature>
<dbReference type="InterPro" id="IPR028244">
    <property type="entry name" value="T6SS_Rhs_Vgr_dom"/>
</dbReference>
<dbReference type="SUPFAM" id="SSF69279">
    <property type="entry name" value="Phage tail proteins"/>
    <property type="match status" value="2"/>
</dbReference>
<dbReference type="EMBL" id="CP036282">
    <property type="protein sequence ID" value="QDL56176.1"/>
    <property type="molecule type" value="Genomic_DNA"/>
</dbReference>
<feature type="compositionally biased region" description="Polar residues" evidence="2">
    <location>
        <begin position="333"/>
        <end position="350"/>
    </location>
</feature>
<dbReference type="InterPro" id="IPR006533">
    <property type="entry name" value="T6SS_Vgr_RhsGE"/>
</dbReference>
<evidence type="ECO:0000256" key="1">
    <source>
        <dbReference type="ARBA" id="ARBA00005558"/>
    </source>
</evidence>
<protein>
    <submittedName>
        <fullName evidence="6">Type VI secretion system tip protein VgrG</fullName>
    </submittedName>
</protein>
<dbReference type="InterPro" id="IPR037026">
    <property type="entry name" value="Vgr_OB-fold_dom_sf"/>
</dbReference>
<dbReference type="SUPFAM" id="SSF69349">
    <property type="entry name" value="Phage fibre proteins"/>
    <property type="match status" value="1"/>
</dbReference>
<dbReference type="KEGG" id="rhg:EXZ61_19545"/>
<dbReference type="Pfam" id="PF05954">
    <property type="entry name" value="Phage_GPD"/>
    <property type="match status" value="1"/>
</dbReference>
<sequence length="959" mass="103138">MPTTTLIPAERILTISSASLEAQAGHAQLQAVRLEGHEGINQLFRYQLTLQTPDTSVPGGLVELDLQALMGQAISCHIQLEGMGTFEAGSIGGVVKGQLATPHQGSGERQISALITAATLIQETPRQRVYQLTLEPWLAQARLKSDCKVFQDMSPVDVIEHVLANYPQPSTKRLLESYPVRDYCVQYNETDLQFITRLMQEWGINYHFEHSGEAHRLIWSDHNGAFQIRQQDLQQNSADPGLNPYHTIPYYPLGHKTDREYIHRFSPVQRLTASAYASADYDYTRPQASLAVQASSDHAGNHPAHQIYLWRGGNSGVNSGAGGGANTSLSSSDYSQPNAGANSAANQTEPQGQHLARLRLQALRQGALRARGAGHIRGIVPGSSFTLAEHPQTSANTEYIVLHTTLDIENPSEHKTGSTNTQDTTQGKWRVHTEFEVQPSTIALRPDGTQSKPLIPGPLSALVVGPAGANHHTDYLSRVKVHFPWDRHDARDQRSSCWVRVASPWAGNQLGAIHIPRIGQEVLVSFEGGDPDKPIVIASVYNQNNQPPWELPGQQALSGMRSRELTAGQGNAAAGRSNHVLLDDTADQIQVQAKSDHQHSSLSLGHITRIESRAGRQEHRGEGFELRTDGHGAIRAQDGLLITTEGRPNAQGHVKALSETAARLSQAQEQHHSLGNLAAQHQAQDAGDNADQGEVASALQVQNEAIKGKEGMHPELTEPHLVLASPAGIESTTAGSTHQHSQEHHAISAGGHVSTSTAKSWLLSAKEAIKLFAYGKGKKDPNHSGIKLVSAKADIDIQALQKSVNLLSKLDITVTANRVSIMAKERLVINGGGSQTVWSAAGIHSQTAGSHVAHAAYHGLAPGKAGSVSMPSLPFVPENLPKPYSARLNLASVLGVDAISRNVVASLPVRAYTASGELIAAGGLDAKGNTPTIYAGKAEKLRLVLGDGQWGKTTDTQHD</sequence>
<evidence type="ECO:0000259" key="5">
    <source>
        <dbReference type="Pfam" id="PF13296"/>
    </source>
</evidence>
<feature type="compositionally biased region" description="Polar residues" evidence="2">
    <location>
        <begin position="730"/>
        <end position="739"/>
    </location>
</feature>
<dbReference type="Pfam" id="PF10106">
    <property type="entry name" value="DUF2345"/>
    <property type="match status" value="1"/>
</dbReference>
<dbReference type="Gene3D" id="2.40.50.230">
    <property type="entry name" value="Gp5 N-terminal domain"/>
    <property type="match status" value="1"/>
</dbReference>
<reference evidence="7" key="2">
    <citation type="journal article" date="2020" name="Int. J. Syst. Evol. Microbiol.">
        <title>Genomic insights into a novel species Rhodoferax aquaticus sp. nov., isolated from freshwater.</title>
        <authorList>
            <person name="Li T."/>
            <person name="Zhuo Y."/>
            <person name="Jin C.Z."/>
            <person name="Wu X."/>
            <person name="Ko S.R."/>
            <person name="Jin F.J."/>
            <person name="Ahn C.Y."/>
            <person name="Oh H.M."/>
            <person name="Lee H.G."/>
            <person name="Jin L."/>
        </authorList>
    </citation>
    <scope>NUCLEOTIDE SEQUENCE [LARGE SCALE GENOMIC DNA]</scope>
    <source>
        <strain evidence="7">Gr-4</strain>
    </source>
</reference>
<evidence type="ECO:0000259" key="4">
    <source>
        <dbReference type="Pfam" id="PF10106"/>
    </source>
</evidence>
<organism evidence="6 7">
    <name type="scientific">Rhodoferax aquaticus</name>
    <dbReference type="NCBI Taxonomy" id="2527691"/>
    <lineage>
        <taxon>Bacteria</taxon>
        <taxon>Pseudomonadati</taxon>
        <taxon>Pseudomonadota</taxon>
        <taxon>Betaproteobacteria</taxon>
        <taxon>Burkholderiales</taxon>
        <taxon>Comamonadaceae</taxon>
        <taxon>Rhodoferax</taxon>
    </lineage>
</organism>
<feature type="domain" description="DUF2345" evidence="4">
    <location>
        <begin position="710"/>
        <end position="860"/>
    </location>
</feature>